<comment type="caution">
    <text evidence="2">The sequence shown here is derived from an EMBL/GenBank/DDBJ whole genome shotgun (WGS) entry which is preliminary data.</text>
</comment>
<feature type="domain" description="BACON" evidence="1">
    <location>
        <begin position="250"/>
        <end position="340"/>
    </location>
</feature>
<dbReference type="Pfam" id="PF19190">
    <property type="entry name" value="BACON_2"/>
    <property type="match status" value="3"/>
</dbReference>
<keyword evidence="3" id="KW-1185">Reference proteome</keyword>
<feature type="domain" description="BACON" evidence="1">
    <location>
        <begin position="147"/>
        <end position="235"/>
    </location>
</feature>
<reference evidence="2 3" key="1">
    <citation type="journal article" date="2021" name="Int. J. Syst. Evol. Microbiol.">
        <title>Reticulibacter mediterranei gen. nov., sp. nov., within the new family Reticulibacteraceae fam. nov., and Ktedonospora formicarum gen. nov., sp. nov., Ktedonobacter robiniae sp. nov., Dictyobacter formicarum sp. nov. and Dictyobacter arantiisoli sp. nov., belonging to the class Ktedonobacteria.</title>
        <authorList>
            <person name="Yabe S."/>
            <person name="Zheng Y."/>
            <person name="Wang C.M."/>
            <person name="Sakai Y."/>
            <person name="Abe K."/>
            <person name="Yokota A."/>
            <person name="Donadio S."/>
            <person name="Cavaletti L."/>
            <person name="Monciardini P."/>
        </authorList>
    </citation>
    <scope>NUCLEOTIDE SEQUENCE [LARGE SCALE GENOMIC DNA]</scope>
    <source>
        <strain evidence="2 3">SOSP1-30</strain>
    </source>
</reference>
<evidence type="ECO:0000259" key="1">
    <source>
        <dbReference type="Pfam" id="PF19190"/>
    </source>
</evidence>
<name>A0ABQ3UJM1_9CHLR</name>
<dbReference type="InterPro" id="IPR024361">
    <property type="entry name" value="BACON"/>
</dbReference>
<feature type="domain" description="BACON" evidence="1">
    <location>
        <begin position="55"/>
        <end position="121"/>
    </location>
</feature>
<dbReference type="Gene3D" id="2.60.40.10">
    <property type="entry name" value="Immunoglobulins"/>
    <property type="match status" value="4"/>
</dbReference>
<dbReference type="PANTHER" id="PTHR37833:SF1">
    <property type="entry name" value="SIGNAL PEPTIDE PROTEIN"/>
    <property type="match status" value="1"/>
</dbReference>
<protein>
    <recommendedName>
        <fullName evidence="1">BACON domain-containing protein</fullName>
    </recommendedName>
</protein>
<evidence type="ECO:0000313" key="2">
    <source>
        <dbReference type="EMBL" id="GHO52918.1"/>
    </source>
</evidence>
<dbReference type="RefSeq" id="WP_201369777.1">
    <property type="nucleotide sequence ID" value="NZ_BNJG01000001.1"/>
</dbReference>
<dbReference type="InterPro" id="IPR013783">
    <property type="entry name" value="Ig-like_fold"/>
</dbReference>
<gene>
    <name evidence="2" type="ORF">KSB_13930</name>
</gene>
<dbReference type="Proteomes" id="UP000654345">
    <property type="component" value="Unassembled WGS sequence"/>
</dbReference>
<sequence length="460" mass="47550">MTQAWSIGNHAIHVTDEHMRLSVSTTVMVQETPSGPPQLQLATQRIDFDAAPSGTIATRDLTLINNGGNSLTWQASSDQPWLSVTPASGSFAGRATIQVKANRGTLLPHTYAGHLLFRTTNASESAPLMLTVTLGVAKEPASATLVVSTASLAFSTGAGYSPAAQSVVIQNTGDQAINWTGTTLTGDGSPWLSMSPAEGRLPGHSSAIITIAIQSTQLAVGNYQGTLNFSSANSTSQVGVSLSVIATGNLVVSPPTLAFSTIVNQQPADKTITLQNTGTLALSWQASASTADQGNWLSATPTSGSLDGSQQTTLTVHVDDSRLVPGSYQGTLTFNSGGRVKQVAVSLTVSPPPAPIISVVPSTLTFDTTRGNSFASQLISVTNVGQAILNWRTSQSNGSASLSLTQGTLNPGESDILMVTPTVATTSTGTFTTTITFSHNDPALKVQPAQLTITMVVTNS</sequence>
<accession>A0ABQ3UJM1</accession>
<evidence type="ECO:0000313" key="3">
    <source>
        <dbReference type="Proteomes" id="UP000654345"/>
    </source>
</evidence>
<dbReference type="PANTHER" id="PTHR37833">
    <property type="entry name" value="LIPOPROTEIN-RELATED"/>
    <property type="match status" value="1"/>
</dbReference>
<organism evidence="2 3">
    <name type="scientific">Ktedonobacter robiniae</name>
    <dbReference type="NCBI Taxonomy" id="2778365"/>
    <lineage>
        <taxon>Bacteria</taxon>
        <taxon>Bacillati</taxon>
        <taxon>Chloroflexota</taxon>
        <taxon>Ktedonobacteria</taxon>
        <taxon>Ktedonobacterales</taxon>
        <taxon>Ktedonobacteraceae</taxon>
        <taxon>Ktedonobacter</taxon>
    </lineage>
</organism>
<dbReference type="EMBL" id="BNJG01000001">
    <property type="protein sequence ID" value="GHO52918.1"/>
    <property type="molecule type" value="Genomic_DNA"/>
</dbReference>
<proteinExistence type="predicted"/>
<dbReference type="NCBIfam" id="NF012200">
    <property type="entry name" value="choice_anch_D"/>
    <property type="match status" value="2"/>
</dbReference>